<accession>A0ABD2Z217</accession>
<dbReference type="AlphaFoldDB" id="A0ABD2Z217"/>
<dbReference type="Proteomes" id="UP001630127">
    <property type="component" value="Unassembled WGS sequence"/>
</dbReference>
<comment type="caution">
    <text evidence="1">The sequence shown here is derived from an EMBL/GenBank/DDBJ whole genome shotgun (WGS) entry which is preliminary data.</text>
</comment>
<protein>
    <submittedName>
        <fullName evidence="1">Uncharacterized protein</fullName>
    </submittedName>
</protein>
<evidence type="ECO:0000313" key="2">
    <source>
        <dbReference type="Proteomes" id="UP001630127"/>
    </source>
</evidence>
<reference evidence="1 2" key="1">
    <citation type="submission" date="2024-11" db="EMBL/GenBank/DDBJ databases">
        <title>A near-complete genome assembly of Cinchona calisaya.</title>
        <authorList>
            <person name="Lian D.C."/>
            <person name="Zhao X.W."/>
            <person name="Wei L."/>
        </authorList>
    </citation>
    <scope>NUCLEOTIDE SEQUENCE [LARGE SCALE GENOMIC DNA]</scope>
    <source>
        <tissue evidence="1">Nenye</tissue>
    </source>
</reference>
<organism evidence="1 2">
    <name type="scientific">Cinchona calisaya</name>
    <dbReference type="NCBI Taxonomy" id="153742"/>
    <lineage>
        <taxon>Eukaryota</taxon>
        <taxon>Viridiplantae</taxon>
        <taxon>Streptophyta</taxon>
        <taxon>Embryophyta</taxon>
        <taxon>Tracheophyta</taxon>
        <taxon>Spermatophyta</taxon>
        <taxon>Magnoliopsida</taxon>
        <taxon>eudicotyledons</taxon>
        <taxon>Gunneridae</taxon>
        <taxon>Pentapetalae</taxon>
        <taxon>asterids</taxon>
        <taxon>lamiids</taxon>
        <taxon>Gentianales</taxon>
        <taxon>Rubiaceae</taxon>
        <taxon>Cinchonoideae</taxon>
        <taxon>Cinchoneae</taxon>
        <taxon>Cinchona</taxon>
    </lineage>
</organism>
<dbReference type="EMBL" id="JBJUIK010000011">
    <property type="protein sequence ID" value="KAL3513158.1"/>
    <property type="molecule type" value="Genomic_DNA"/>
</dbReference>
<proteinExistence type="predicted"/>
<evidence type="ECO:0000313" key="1">
    <source>
        <dbReference type="EMBL" id="KAL3513158.1"/>
    </source>
</evidence>
<sequence length="235" mass="26189">MAEAVMSFSVIKPNFQNTSVQTTIVDLNPSTKSLRLRATSGIINDRNLDTAALWIREFLLVQCKDDIDLFCVLCCELWKNRNSIIFDGIAKDLVAILTFSRKFLSACKEDNVPQLSQMLNNGILTESSTHLKPSFANFIVSFDGVVDHTNYYFTTGVVILNKAGNFVGGFAEKAEAMAAKDAALFAKDPYLSNYTLILKYLPYPVTNQNGLHCQSSKYYDSCFDYRIVNMAGPSP</sequence>
<name>A0ABD2Z217_9GENT</name>
<gene>
    <name evidence="1" type="ORF">ACH5RR_025875</name>
</gene>
<keyword evidence="2" id="KW-1185">Reference proteome</keyword>